<sequence>MHKPNHSFVLLAIVMFFYMAILIKWISIRCRQYSIDNEQESHNQQHPIVIVIENNLNANESNSLIPKTMPQLDEPPPNYEEYLEKLKSNT</sequence>
<name>A0A9J6BKG3_POLVA</name>
<evidence type="ECO:0000313" key="3">
    <source>
        <dbReference type="Proteomes" id="UP001107558"/>
    </source>
</evidence>
<protein>
    <submittedName>
        <fullName evidence="2">Uncharacterized protein</fullName>
    </submittedName>
</protein>
<reference evidence="2" key="1">
    <citation type="submission" date="2021-03" db="EMBL/GenBank/DDBJ databases">
        <title>Chromosome level genome of the anhydrobiotic midge Polypedilum vanderplanki.</title>
        <authorList>
            <person name="Yoshida Y."/>
            <person name="Kikawada T."/>
            <person name="Gusev O."/>
        </authorList>
    </citation>
    <scope>NUCLEOTIDE SEQUENCE</scope>
    <source>
        <strain evidence="2">NIAS01</strain>
        <tissue evidence="2">Whole body or cell culture</tissue>
    </source>
</reference>
<feature type="transmembrane region" description="Helical" evidence="1">
    <location>
        <begin position="6"/>
        <end position="26"/>
    </location>
</feature>
<keyword evidence="1" id="KW-0812">Transmembrane</keyword>
<keyword evidence="1" id="KW-1133">Transmembrane helix</keyword>
<evidence type="ECO:0000313" key="2">
    <source>
        <dbReference type="EMBL" id="KAG5669987.1"/>
    </source>
</evidence>
<dbReference type="EMBL" id="JADBJN010000003">
    <property type="protein sequence ID" value="KAG5669987.1"/>
    <property type="molecule type" value="Genomic_DNA"/>
</dbReference>
<accession>A0A9J6BKG3</accession>
<organism evidence="2 3">
    <name type="scientific">Polypedilum vanderplanki</name>
    <name type="common">Sleeping chironomid midge</name>
    <dbReference type="NCBI Taxonomy" id="319348"/>
    <lineage>
        <taxon>Eukaryota</taxon>
        <taxon>Metazoa</taxon>
        <taxon>Ecdysozoa</taxon>
        <taxon>Arthropoda</taxon>
        <taxon>Hexapoda</taxon>
        <taxon>Insecta</taxon>
        <taxon>Pterygota</taxon>
        <taxon>Neoptera</taxon>
        <taxon>Endopterygota</taxon>
        <taxon>Diptera</taxon>
        <taxon>Nematocera</taxon>
        <taxon>Chironomoidea</taxon>
        <taxon>Chironomidae</taxon>
        <taxon>Chironominae</taxon>
        <taxon>Polypedilum</taxon>
        <taxon>Polypedilum</taxon>
    </lineage>
</organism>
<dbReference type="Proteomes" id="UP001107558">
    <property type="component" value="Chromosome 3"/>
</dbReference>
<keyword evidence="1" id="KW-0472">Membrane</keyword>
<keyword evidence="3" id="KW-1185">Reference proteome</keyword>
<evidence type="ECO:0000256" key="1">
    <source>
        <dbReference type="SAM" id="Phobius"/>
    </source>
</evidence>
<gene>
    <name evidence="2" type="ORF">PVAND_000275</name>
</gene>
<dbReference type="AlphaFoldDB" id="A0A9J6BKG3"/>
<comment type="caution">
    <text evidence="2">The sequence shown here is derived from an EMBL/GenBank/DDBJ whole genome shotgun (WGS) entry which is preliminary data.</text>
</comment>
<proteinExistence type="predicted"/>